<dbReference type="SUPFAM" id="SSF46785">
    <property type="entry name" value="Winged helix' DNA-binding domain"/>
    <property type="match status" value="1"/>
</dbReference>
<dbReference type="InterPro" id="IPR036390">
    <property type="entry name" value="WH_DNA-bd_sf"/>
</dbReference>
<dbReference type="CDD" id="cd00090">
    <property type="entry name" value="HTH_ARSR"/>
    <property type="match status" value="1"/>
</dbReference>
<dbReference type="Proteomes" id="UP000776164">
    <property type="component" value="Unassembled WGS sequence"/>
</dbReference>
<feature type="compositionally biased region" description="Low complexity" evidence="1">
    <location>
        <begin position="142"/>
        <end position="183"/>
    </location>
</feature>
<dbReference type="RefSeq" id="WP_205110098.1">
    <property type="nucleotide sequence ID" value="NZ_BAAAHT010000003.1"/>
</dbReference>
<dbReference type="PANTHER" id="PTHR43252">
    <property type="entry name" value="TRANSCRIPTIONAL REGULATOR YQJI"/>
    <property type="match status" value="1"/>
</dbReference>
<keyword evidence="4" id="KW-1185">Reference proteome</keyword>
<dbReference type="InterPro" id="IPR036388">
    <property type="entry name" value="WH-like_DNA-bd_sf"/>
</dbReference>
<reference evidence="3 4" key="1">
    <citation type="submission" date="2021-01" db="EMBL/GenBank/DDBJ databases">
        <title>Sequencing the genomes of 1000 actinobacteria strains.</title>
        <authorList>
            <person name="Klenk H.-P."/>
        </authorList>
    </citation>
    <scope>NUCLEOTIDE SEQUENCE [LARGE SCALE GENOMIC DNA]</scope>
    <source>
        <strain evidence="3 4">DSM 13057</strain>
    </source>
</reference>
<evidence type="ECO:0000313" key="4">
    <source>
        <dbReference type="Proteomes" id="UP000776164"/>
    </source>
</evidence>
<dbReference type="Pfam" id="PF03551">
    <property type="entry name" value="PadR"/>
    <property type="match status" value="1"/>
</dbReference>
<dbReference type="InterPro" id="IPR005149">
    <property type="entry name" value="Tscrpt_reg_PadR_N"/>
</dbReference>
<protein>
    <submittedName>
        <fullName evidence="3">DNA-binding PadR family transcriptional regulator</fullName>
    </submittedName>
</protein>
<feature type="region of interest" description="Disordered" evidence="1">
    <location>
        <begin position="124"/>
        <end position="191"/>
    </location>
</feature>
<comment type="caution">
    <text evidence="3">The sequence shown here is derived from an EMBL/GenBank/DDBJ whole genome shotgun (WGS) entry which is preliminary data.</text>
</comment>
<dbReference type="InterPro" id="IPR011991">
    <property type="entry name" value="ArsR-like_HTH"/>
</dbReference>
<feature type="domain" description="Transcription regulator PadR N-terminal" evidence="2">
    <location>
        <begin position="14"/>
        <end position="82"/>
    </location>
</feature>
<dbReference type="GO" id="GO:0003677">
    <property type="term" value="F:DNA binding"/>
    <property type="evidence" value="ECO:0007669"/>
    <property type="project" value="UniProtKB-KW"/>
</dbReference>
<evidence type="ECO:0000256" key="1">
    <source>
        <dbReference type="SAM" id="MobiDB-lite"/>
    </source>
</evidence>
<organism evidence="3 4">
    <name type="scientific">Subtercola frigoramans</name>
    <dbReference type="NCBI Taxonomy" id="120298"/>
    <lineage>
        <taxon>Bacteria</taxon>
        <taxon>Bacillati</taxon>
        <taxon>Actinomycetota</taxon>
        <taxon>Actinomycetes</taxon>
        <taxon>Micrococcales</taxon>
        <taxon>Microbacteriaceae</taxon>
        <taxon>Subtercola</taxon>
    </lineage>
</organism>
<evidence type="ECO:0000259" key="2">
    <source>
        <dbReference type="Pfam" id="PF03551"/>
    </source>
</evidence>
<accession>A0ABS2L7D3</accession>
<name>A0ABS2L7D3_9MICO</name>
<dbReference type="PANTHER" id="PTHR43252:SF7">
    <property type="entry name" value="TRANSCRIPTIONAL REGULATOR YQJI"/>
    <property type="match status" value="1"/>
</dbReference>
<gene>
    <name evidence="3" type="ORF">JOE66_002616</name>
</gene>
<sequence>MNPVFGHGHLRLYLLSLLAEHPRHGYELIQALSDRFGGTYSPSAGTIYPRLAKLEGEGLVTKSADGRKTIYEITDAGRAELAARGDELDSIEDNVTDTVRMLADSVRAGVNSAMRSLRADLASAAREASRTDTRANTGRSYAGPSSGTPSGSAAGDAAGESTSAESGSPTGTAGASSPSAPTSDEQRRGNTDALREAETVLATFRAKVRADLRKHAAKGAVSPQAVQRLTEELTRIQAELHMNLSAR</sequence>
<proteinExistence type="predicted"/>
<evidence type="ECO:0000313" key="3">
    <source>
        <dbReference type="EMBL" id="MBM7472982.1"/>
    </source>
</evidence>
<dbReference type="EMBL" id="JAFBBU010000001">
    <property type="protein sequence ID" value="MBM7472982.1"/>
    <property type="molecule type" value="Genomic_DNA"/>
</dbReference>
<keyword evidence="3" id="KW-0238">DNA-binding</keyword>
<dbReference type="Gene3D" id="1.10.10.10">
    <property type="entry name" value="Winged helix-like DNA-binding domain superfamily/Winged helix DNA-binding domain"/>
    <property type="match status" value="1"/>
</dbReference>